<evidence type="ECO:0000313" key="12">
    <source>
        <dbReference type="Proteomes" id="UP000053398"/>
    </source>
</evidence>
<dbReference type="GO" id="GO:0005524">
    <property type="term" value="F:ATP binding"/>
    <property type="evidence" value="ECO:0007669"/>
    <property type="project" value="UniProtKB-KW"/>
</dbReference>
<dbReference type="Gene3D" id="3.30.565.10">
    <property type="entry name" value="Histidine kinase-like ATPase, C-terminal domain"/>
    <property type="match status" value="1"/>
</dbReference>
<evidence type="ECO:0000256" key="2">
    <source>
        <dbReference type="ARBA" id="ARBA00012438"/>
    </source>
</evidence>
<dbReference type="EC" id="2.7.13.3" evidence="2"/>
<keyword evidence="5" id="KW-0547">Nucleotide-binding</keyword>
<comment type="catalytic activity">
    <reaction evidence="1">
        <text>ATP + protein L-histidine = ADP + protein N-phospho-L-histidine.</text>
        <dbReference type="EC" id="2.7.13.3"/>
    </reaction>
</comment>
<dbReference type="RefSeq" id="WP_059265118.1">
    <property type="nucleotide sequence ID" value="NZ_KQ948362.1"/>
</dbReference>
<comment type="caution">
    <text evidence="11">The sequence shown here is derived from an EMBL/GenBank/DDBJ whole genome shotgun (WGS) entry which is preliminary data.</text>
</comment>
<dbReference type="Pfam" id="PF02518">
    <property type="entry name" value="HATPase_c"/>
    <property type="match status" value="1"/>
</dbReference>
<dbReference type="SUPFAM" id="SSF55874">
    <property type="entry name" value="ATPase domain of HSP90 chaperone/DNA topoisomerase II/histidine kinase"/>
    <property type="match status" value="1"/>
</dbReference>
<dbReference type="GO" id="GO:0046983">
    <property type="term" value="F:protein dimerization activity"/>
    <property type="evidence" value="ECO:0007669"/>
    <property type="project" value="InterPro"/>
</dbReference>
<dbReference type="SMART" id="SM00387">
    <property type="entry name" value="HATPase_c"/>
    <property type="match status" value="1"/>
</dbReference>
<keyword evidence="3" id="KW-0597">Phosphoprotein</keyword>
<evidence type="ECO:0000313" key="11">
    <source>
        <dbReference type="EMBL" id="KUN20246.1"/>
    </source>
</evidence>
<dbReference type="InterPro" id="IPR003594">
    <property type="entry name" value="HATPase_dom"/>
</dbReference>
<keyword evidence="8" id="KW-0902">Two-component regulatory system</keyword>
<evidence type="ECO:0000256" key="8">
    <source>
        <dbReference type="ARBA" id="ARBA00023012"/>
    </source>
</evidence>
<dbReference type="InterPro" id="IPR050482">
    <property type="entry name" value="Sensor_HK_TwoCompSys"/>
</dbReference>
<dbReference type="Proteomes" id="UP000053398">
    <property type="component" value="Unassembled WGS sequence"/>
</dbReference>
<dbReference type="PROSITE" id="PS50109">
    <property type="entry name" value="HIS_KIN"/>
    <property type="match status" value="1"/>
</dbReference>
<gene>
    <name evidence="11" type="ORF">AQJ11_28945</name>
</gene>
<evidence type="ECO:0000259" key="10">
    <source>
        <dbReference type="PROSITE" id="PS50109"/>
    </source>
</evidence>
<dbReference type="AlphaFoldDB" id="A0A117QC69"/>
<sequence>MDGRQHPGAAVDEVPRKRTDGLPWTQADALMAVGTGSLDLLAHLVVSAAAGTRGVGVPGFVLLVLSGVPLLARRRHPVQALAAVLVLQSAIDLSTPMGTHFGAVLMVAVYSVARNRAWPVTAGAAAATALVTMLSQSDFPVPSAEAGFAAVASTALVAGSGLTAARWQRQVDANRRLLADRAVAEERRRIARELHDIVAHHITTMQLMAGGARANLANPEVVREALVTLESSGRLALREMRQLLDVLRAGDEPDAAPASPQPGADDLGRLVDESRQAGLPTAFSVHGPRRPLPPTVGLTVFRIVQEGLTNARKYAGPASASVVLAYRADGITVEVRDDGRGVPSQGARHEPVRSGYGLIGMRERVALHGGTLDAGPRPEGGFAVVAELPLAAEETAEAAVQSGEPTERVGGGLHGEAVYR</sequence>
<organism evidence="11 12">
    <name type="scientific">Streptomyces corchorusii</name>
    <name type="common">Streptomyces chibaensis</name>
    <dbReference type="NCBI Taxonomy" id="1903"/>
    <lineage>
        <taxon>Bacteria</taxon>
        <taxon>Bacillati</taxon>
        <taxon>Actinomycetota</taxon>
        <taxon>Actinomycetes</taxon>
        <taxon>Kitasatosporales</taxon>
        <taxon>Streptomycetaceae</taxon>
        <taxon>Streptomyces</taxon>
    </lineage>
</organism>
<dbReference type="InterPro" id="IPR005467">
    <property type="entry name" value="His_kinase_dom"/>
</dbReference>
<evidence type="ECO:0000256" key="5">
    <source>
        <dbReference type="ARBA" id="ARBA00022741"/>
    </source>
</evidence>
<keyword evidence="4" id="KW-0808">Transferase</keyword>
<dbReference type="GO" id="GO:0000155">
    <property type="term" value="F:phosphorelay sensor kinase activity"/>
    <property type="evidence" value="ECO:0007669"/>
    <property type="project" value="InterPro"/>
</dbReference>
<reference evidence="11 12" key="1">
    <citation type="submission" date="2015-10" db="EMBL/GenBank/DDBJ databases">
        <title>Draft genome sequence of Streptomyces corchorusii DSM 40340, type strain for the species Streptomyces corchorusii.</title>
        <authorList>
            <person name="Ruckert C."/>
            <person name="Winkler A."/>
            <person name="Kalinowski J."/>
            <person name="Kampfer P."/>
            <person name="Glaeser S."/>
        </authorList>
    </citation>
    <scope>NUCLEOTIDE SEQUENCE [LARGE SCALE GENOMIC DNA]</scope>
    <source>
        <strain evidence="11 12">DSM 40340</strain>
    </source>
</reference>
<dbReference type="CDD" id="cd16917">
    <property type="entry name" value="HATPase_UhpB-NarQ-NarX-like"/>
    <property type="match status" value="1"/>
</dbReference>
<protein>
    <recommendedName>
        <fullName evidence="2">histidine kinase</fullName>
        <ecNumber evidence="2">2.7.13.3</ecNumber>
    </recommendedName>
</protein>
<dbReference type="InterPro" id="IPR011712">
    <property type="entry name" value="Sig_transdc_His_kin_sub3_dim/P"/>
</dbReference>
<evidence type="ECO:0000256" key="7">
    <source>
        <dbReference type="ARBA" id="ARBA00022840"/>
    </source>
</evidence>
<keyword evidence="7" id="KW-0067">ATP-binding</keyword>
<evidence type="ECO:0000256" key="1">
    <source>
        <dbReference type="ARBA" id="ARBA00000085"/>
    </source>
</evidence>
<dbReference type="Gene3D" id="1.20.5.1930">
    <property type="match status" value="1"/>
</dbReference>
<proteinExistence type="predicted"/>
<dbReference type="GO" id="GO:0016020">
    <property type="term" value="C:membrane"/>
    <property type="evidence" value="ECO:0007669"/>
    <property type="project" value="InterPro"/>
</dbReference>
<accession>A0A117QC69</accession>
<feature type="domain" description="Histidine kinase" evidence="10">
    <location>
        <begin position="302"/>
        <end position="392"/>
    </location>
</feature>
<feature type="region of interest" description="Disordered" evidence="9">
    <location>
        <begin position="398"/>
        <end position="420"/>
    </location>
</feature>
<keyword evidence="6 11" id="KW-0418">Kinase</keyword>
<dbReference type="EMBL" id="LMWP01000035">
    <property type="protein sequence ID" value="KUN20246.1"/>
    <property type="molecule type" value="Genomic_DNA"/>
</dbReference>
<evidence type="ECO:0000256" key="6">
    <source>
        <dbReference type="ARBA" id="ARBA00022777"/>
    </source>
</evidence>
<dbReference type="PANTHER" id="PTHR24421:SF10">
    <property type="entry name" value="NITRATE_NITRITE SENSOR PROTEIN NARQ"/>
    <property type="match status" value="1"/>
</dbReference>
<evidence type="ECO:0000256" key="3">
    <source>
        <dbReference type="ARBA" id="ARBA00022553"/>
    </source>
</evidence>
<dbReference type="InterPro" id="IPR036890">
    <property type="entry name" value="HATPase_C_sf"/>
</dbReference>
<dbReference type="PANTHER" id="PTHR24421">
    <property type="entry name" value="NITRATE/NITRITE SENSOR PROTEIN NARX-RELATED"/>
    <property type="match status" value="1"/>
</dbReference>
<evidence type="ECO:0000256" key="4">
    <source>
        <dbReference type="ARBA" id="ARBA00022679"/>
    </source>
</evidence>
<evidence type="ECO:0000256" key="9">
    <source>
        <dbReference type="SAM" id="MobiDB-lite"/>
    </source>
</evidence>
<name>A0A117QC69_STRCK</name>
<keyword evidence="12" id="KW-1185">Reference proteome</keyword>
<dbReference type="Pfam" id="PF07730">
    <property type="entry name" value="HisKA_3"/>
    <property type="match status" value="1"/>
</dbReference>